<dbReference type="GeneID" id="73292087"/>
<organism evidence="2 3">
    <name type="scientific">Natronosalvus rutilus</name>
    <dbReference type="NCBI Taxonomy" id="2953753"/>
    <lineage>
        <taxon>Archaea</taxon>
        <taxon>Methanobacteriati</taxon>
        <taxon>Methanobacteriota</taxon>
        <taxon>Stenosarchaea group</taxon>
        <taxon>Halobacteria</taxon>
        <taxon>Halobacteriales</taxon>
        <taxon>Natrialbaceae</taxon>
        <taxon>Natronosalvus</taxon>
    </lineage>
</organism>
<reference evidence="2" key="1">
    <citation type="submission" date="2022-06" db="EMBL/GenBank/DDBJ databases">
        <title>Diverse halophilic archaea isolated from saline environments.</title>
        <authorList>
            <person name="Cui H.-L."/>
        </authorList>
    </citation>
    <scope>NUCLEOTIDE SEQUENCE</scope>
    <source>
        <strain evidence="2">WLHS1</strain>
        <plasmid evidence="2">unnamed1</plasmid>
    </source>
</reference>
<dbReference type="Proteomes" id="UP001056855">
    <property type="component" value="Plasmid unnamed1"/>
</dbReference>
<dbReference type="InterPro" id="IPR029058">
    <property type="entry name" value="AB_hydrolase_fold"/>
</dbReference>
<dbReference type="KEGG" id="sawl:NGM29_18535"/>
<dbReference type="Gene3D" id="3.40.50.1820">
    <property type="entry name" value="alpha/beta hydrolase"/>
    <property type="match status" value="1"/>
</dbReference>
<dbReference type="GO" id="GO:0016787">
    <property type="term" value="F:hydrolase activity"/>
    <property type="evidence" value="ECO:0007669"/>
    <property type="project" value="UniProtKB-KW"/>
</dbReference>
<keyword evidence="2" id="KW-0378">Hydrolase</keyword>
<dbReference type="RefSeq" id="WP_254160981.1">
    <property type="nucleotide sequence ID" value="NZ_CP100356.1"/>
</dbReference>
<dbReference type="AlphaFoldDB" id="A0A9E7SX12"/>
<feature type="domain" description="AB hydrolase-1" evidence="1">
    <location>
        <begin position="33"/>
        <end position="297"/>
    </location>
</feature>
<dbReference type="Pfam" id="PF12697">
    <property type="entry name" value="Abhydrolase_6"/>
    <property type="match status" value="1"/>
</dbReference>
<dbReference type="PANTHER" id="PTHR46438:SF11">
    <property type="entry name" value="LIPASE-RELATED"/>
    <property type="match status" value="1"/>
</dbReference>
<geneLocation type="plasmid" evidence="2 3">
    <name>unnamed1</name>
</geneLocation>
<keyword evidence="3" id="KW-1185">Reference proteome</keyword>
<evidence type="ECO:0000259" key="1">
    <source>
        <dbReference type="Pfam" id="PF12697"/>
    </source>
</evidence>
<evidence type="ECO:0000313" key="3">
    <source>
        <dbReference type="Proteomes" id="UP001056855"/>
    </source>
</evidence>
<proteinExistence type="predicted"/>
<dbReference type="SUPFAM" id="SSF53474">
    <property type="entry name" value="alpha/beta-Hydrolases"/>
    <property type="match status" value="1"/>
</dbReference>
<dbReference type="PRINTS" id="PR00111">
    <property type="entry name" value="ABHYDROLASE"/>
</dbReference>
<dbReference type="EMBL" id="CP100356">
    <property type="protein sequence ID" value="UTF55692.1"/>
    <property type="molecule type" value="Genomic_DNA"/>
</dbReference>
<sequence>MTNEWAELLEQEAYADISGTRTHYFDVGEGKPIFLIHGGGLTSSAEQNWGAVIQPLSEECRVVAVDQPGFGFTDLRDEEDYKVQNRADFLIDVLEYFDLAPVTLVGNSEGLFGTIYIALERSELVEKVIIVNSRTPRPEEPSGDLFAPEPKREGLREKIKEIREERYVTYEHHPFYRNPITKEKADRYYELKERNWEHNQARAELYASDEYTAEYNGQVIDYSAPEMDVPALITWSTTPETFPRVHYQENEELAQEIEAYFGDMDPVEPAIWYVKEMDDAELHLWDDGKHHVMTDHTPRWVNVVTDFVYA</sequence>
<evidence type="ECO:0000313" key="2">
    <source>
        <dbReference type="EMBL" id="UTF55692.1"/>
    </source>
</evidence>
<name>A0A9E7SX12_9EURY</name>
<accession>A0A9E7SX12</accession>
<dbReference type="InterPro" id="IPR000073">
    <property type="entry name" value="AB_hydrolase_1"/>
</dbReference>
<keyword evidence="2" id="KW-0614">Plasmid</keyword>
<dbReference type="PANTHER" id="PTHR46438">
    <property type="entry name" value="ALPHA/BETA-HYDROLASES SUPERFAMILY PROTEIN"/>
    <property type="match status" value="1"/>
</dbReference>
<gene>
    <name evidence="2" type="ORF">NGM29_18535</name>
</gene>
<protein>
    <submittedName>
        <fullName evidence="2">Alpha/beta hydrolase</fullName>
    </submittedName>
</protein>